<comment type="caution">
    <text evidence="2">The sequence shown here is derived from an EMBL/GenBank/DDBJ whole genome shotgun (WGS) entry which is preliminary data.</text>
</comment>
<feature type="compositionally biased region" description="Basic and acidic residues" evidence="1">
    <location>
        <begin position="83"/>
        <end position="118"/>
    </location>
</feature>
<proteinExistence type="predicted"/>
<organism evidence="2 3">
    <name type="scientific">Anaeromyces robustus</name>
    <dbReference type="NCBI Taxonomy" id="1754192"/>
    <lineage>
        <taxon>Eukaryota</taxon>
        <taxon>Fungi</taxon>
        <taxon>Fungi incertae sedis</taxon>
        <taxon>Chytridiomycota</taxon>
        <taxon>Chytridiomycota incertae sedis</taxon>
        <taxon>Neocallimastigomycetes</taxon>
        <taxon>Neocallimastigales</taxon>
        <taxon>Neocallimastigaceae</taxon>
        <taxon>Anaeromyces</taxon>
    </lineage>
</organism>
<reference evidence="2 3" key="2">
    <citation type="submission" date="2016-08" db="EMBL/GenBank/DDBJ databases">
        <title>Pervasive Adenine N6-methylation of Active Genes in Fungi.</title>
        <authorList>
            <consortium name="DOE Joint Genome Institute"/>
            <person name="Mondo S.J."/>
            <person name="Dannebaum R.O."/>
            <person name="Kuo R.C."/>
            <person name="Labutti K."/>
            <person name="Haridas S."/>
            <person name="Kuo A."/>
            <person name="Salamov A."/>
            <person name="Ahrendt S.R."/>
            <person name="Lipzen A."/>
            <person name="Sullivan W."/>
            <person name="Andreopoulos W.B."/>
            <person name="Clum A."/>
            <person name="Lindquist E."/>
            <person name="Daum C."/>
            <person name="Ramamoorthy G.K."/>
            <person name="Gryganskyi A."/>
            <person name="Culley D."/>
            <person name="Magnuson J.K."/>
            <person name="James T.Y."/>
            <person name="O'Malley M.A."/>
            <person name="Stajich J.E."/>
            <person name="Spatafora J.W."/>
            <person name="Visel A."/>
            <person name="Grigoriev I.V."/>
        </authorList>
    </citation>
    <scope>NUCLEOTIDE SEQUENCE [LARGE SCALE GENOMIC DNA]</scope>
    <source>
        <strain evidence="2 3">S4</strain>
    </source>
</reference>
<dbReference type="InterPro" id="IPR036875">
    <property type="entry name" value="Znf_CCHC_sf"/>
</dbReference>
<dbReference type="SUPFAM" id="SSF57756">
    <property type="entry name" value="Retrovirus zinc finger-like domains"/>
    <property type="match status" value="1"/>
</dbReference>
<dbReference type="GO" id="GO:0003676">
    <property type="term" value="F:nucleic acid binding"/>
    <property type="evidence" value="ECO:0007669"/>
    <property type="project" value="InterPro"/>
</dbReference>
<evidence type="ECO:0008006" key="4">
    <source>
        <dbReference type="Google" id="ProtNLM"/>
    </source>
</evidence>
<dbReference type="Proteomes" id="UP000193944">
    <property type="component" value="Unassembled WGS sequence"/>
</dbReference>
<reference evidence="2 3" key="1">
    <citation type="submission" date="2016-08" db="EMBL/GenBank/DDBJ databases">
        <title>A Parts List for Fungal Cellulosomes Revealed by Comparative Genomics.</title>
        <authorList>
            <consortium name="DOE Joint Genome Institute"/>
            <person name="Haitjema C.H."/>
            <person name="Gilmore S.P."/>
            <person name="Henske J.K."/>
            <person name="Solomon K.V."/>
            <person name="De Groot R."/>
            <person name="Kuo A."/>
            <person name="Mondo S.J."/>
            <person name="Salamov A.A."/>
            <person name="Labutti K."/>
            <person name="Zhao Z."/>
            <person name="Chiniquy J."/>
            <person name="Barry K."/>
            <person name="Brewer H.M."/>
            <person name="Purvine S.O."/>
            <person name="Wright A.T."/>
            <person name="Boxma B."/>
            <person name="Van Alen T."/>
            <person name="Hackstein J.H."/>
            <person name="Baker S.E."/>
            <person name="Grigoriev I.V."/>
            <person name="O'Malley M.A."/>
        </authorList>
    </citation>
    <scope>NUCLEOTIDE SEQUENCE [LARGE SCALE GENOMIC DNA]</scope>
    <source>
        <strain evidence="2 3">S4</strain>
    </source>
</reference>
<gene>
    <name evidence="2" type="ORF">BCR32DRAFT_279006</name>
</gene>
<evidence type="ECO:0000313" key="3">
    <source>
        <dbReference type="Proteomes" id="UP000193944"/>
    </source>
</evidence>
<sequence length="167" mass="19968">MDVISLRKAFEIAEKVDRLITRSDDDFSDHSQFNSYELTKKMQKISINVCFFCKEEEHYQPECPKLKAIIDENLDQVEEKFEEKLHSDSDNLKAQNDSERNESPKEKKVHRSLKDDPRPIATPALRKRKENELRKNQDKLKNLLLKFILQLLLNQKLKRKNKWKRSK</sequence>
<dbReference type="EMBL" id="MCFG01000098">
    <property type="protein sequence ID" value="ORX82284.1"/>
    <property type="molecule type" value="Genomic_DNA"/>
</dbReference>
<keyword evidence="3" id="KW-1185">Reference proteome</keyword>
<dbReference type="GO" id="GO:0008270">
    <property type="term" value="F:zinc ion binding"/>
    <property type="evidence" value="ECO:0007669"/>
    <property type="project" value="InterPro"/>
</dbReference>
<name>A0A1Y1XAA6_9FUNG</name>
<protein>
    <recommendedName>
        <fullName evidence="4">CCHC-type domain-containing protein</fullName>
    </recommendedName>
</protein>
<evidence type="ECO:0000313" key="2">
    <source>
        <dbReference type="EMBL" id="ORX82284.1"/>
    </source>
</evidence>
<accession>A0A1Y1XAA6</accession>
<dbReference type="AlphaFoldDB" id="A0A1Y1XAA6"/>
<evidence type="ECO:0000256" key="1">
    <source>
        <dbReference type="SAM" id="MobiDB-lite"/>
    </source>
</evidence>
<feature type="region of interest" description="Disordered" evidence="1">
    <location>
        <begin position="83"/>
        <end position="133"/>
    </location>
</feature>